<accession>A0A975GTB4</accession>
<gene>
    <name evidence="1" type="ORF">dnm_089990</name>
</gene>
<name>A0A975GTB4_9BACT</name>
<dbReference type="EMBL" id="CP061800">
    <property type="protein sequence ID" value="QTA92906.1"/>
    <property type="molecule type" value="Genomic_DNA"/>
</dbReference>
<dbReference type="AlphaFoldDB" id="A0A975GTB4"/>
<dbReference type="Proteomes" id="UP000663722">
    <property type="component" value="Chromosome"/>
</dbReference>
<evidence type="ECO:0000313" key="1">
    <source>
        <dbReference type="EMBL" id="QTA92906.1"/>
    </source>
</evidence>
<proteinExistence type="predicted"/>
<protein>
    <submittedName>
        <fullName evidence="1">Uncharacterized protein</fullName>
    </submittedName>
</protein>
<keyword evidence="2" id="KW-1185">Reference proteome</keyword>
<sequence>MLILRTVKFETAPDENPEIFLRLFRPADFELLILYLQHTVFYKNIFYLQ</sequence>
<dbReference type="KEGG" id="dmm:dnm_089990"/>
<organism evidence="1 2">
    <name type="scientific">Desulfonema magnum</name>
    <dbReference type="NCBI Taxonomy" id="45655"/>
    <lineage>
        <taxon>Bacteria</taxon>
        <taxon>Pseudomonadati</taxon>
        <taxon>Thermodesulfobacteriota</taxon>
        <taxon>Desulfobacteria</taxon>
        <taxon>Desulfobacterales</taxon>
        <taxon>Desulfococcaceae</taxon>
        <taxon>Desulfonema</taxon>
    </lineage>
</organism>
<evidence type="ECO:0000313" key="2">
    <source>
        <dbReference type="Proteomes" id="UP000663722"/>
    </source>
</evidence>
<reference evidence="1" key="1">
    <citation type="journal article" date="2021" name="Microb. Physiol.">
        <title>Proteogenomic Insights into the Physiology of Marine, Sulfate-Reducing, Filamentous Desulfonema limicola and Desulfonema magnum.</title>
        <authorList>
            <person name="Schnaars V."/>
            <person name="Wohlbrand L."/>
            <person name="Scheve S."/>
            <person name="Hinrichs C."/>
            <person name="Reinhardt R."/>
            <person name="Rabus R."/>
        </authorList>
    </citation>
    <scope>NUCLEOTIDE SEQUENCE</scope>
    <source>
        <strain evidence="1">4be13</strain>
    </source>
</reference>